<organism evidence="3 4">
    <name type="scientific">Flexibacter flexilis DSM 6793</name>
    <dbReference type="NCBI Taxonomy" id="927664"/>
    <lineage>
        <taxon>Bacteria</taxon>
        <taxon>Pseudomonadati</taxon>
        <taxon>Bacteroidota</taxon>
        <taxon>Cytophagia</taxon>
        <taxon>Cytophagales</taxon>
        <taxon>Flexibacteraceae</taxon>
        <taxon>Flexibacter</taxon>
    </lineage>
</organism>
<keyword evidence="4" id="KW-1185">Reference proteome</keyword>
<dbReference type="Pfam" id="PF18962">
    <property type="entry name" value="Por_Secre_tail"/>
    <property type="match status" value="1"/>
</dbReference>
<keyword evidence="1" id="KW-0732">Signal</keyword>
<dbReference type="Pfam" id="PF13385">
    <property type="entry name" value="Laminin_G_3"/>
    <property type="match status" value="1"/>
</dbReference>
<dbReference type="OrthoDB" id="6281169at2"/>
<dbReference type="Gene3D" id="2.60.120.200">
    <property type="match status" value="1"/>
</dbReference>
<evidence type="ECO:0000256" key="1">
    <source>
        <dbReference type="SAM" id="SignalP"/>
    </source>
</evidence>
<dbReference type="EMBL" id="FOLE01000010">
    <property type="protein sequence ID" value="SFC84032.1"/>
    <property type="molecule type" value="Genomic_DNA"/>
</dbReference>
<sequence length="448" mass="47977">MKKILLIIAYLLSMGTLQQVKAQLPVPSSGLVAFYSLNSYNGIATIGNPYGGNDTYSLTNSSVAAASNRFGTGQEAGLFQNSCLVATNGSPWSITGSEISISFWYKTASSSYAGIIDNSQATTANGWGIDNFNSHFRFLGGGNFSGPAYKTDGAWHHVVFVKSENKGVFYFDNVATDSTTAMIALTAPTATIQFNIGRRNNITSYLQNTSLDDIAIYNRALTRYEVRKIYHYSSYQCSQTYGEVAISGCGYAVYQNSAGYYAQYNQSGSYPLTMPNLTASGCDSLVMVNATVYPYPATPEVTVTGNTLSTPNLGAGYSYIWYLNNLTNDVGSGPTYQATQSGNYTVAISNGHCEAIGDWKNVTLTGIGKTTDNNLLQLAPNPASSSVSLTTNQPSTIKITDFAGKVVYNAATAETNTTISTANFANGIYMVQVISKDNIATKKLVISK</sequence>
<dbReference type="Proteomes" id="UP000199514">
    <property type="component" value="Unassembled WGS sequence"/>
</dbReference>
<dbReference type="GO" id="GO:0004553">
    <property type="term" value="F:hydrolase activity, hydrolyzing O-glycosyl compounds"/>
    <property type="evidence" value="ECO:0007669"/>
    <property type="project" value="UniProtKB-ARBA"/>
</dbReference>
<dbReference type="SUPFAM" id="SSF49899">
    <property type="entry name" value="Concanavalin A-like lectins/glucanases"/>
    <property type="match status" value="1"/>
</dbReference>
<dbReference type="InterPro" id="IPR026444">
    <property type="entry name" value="Secre_tail"/>
</dbReference>
<gene>
    <name evidence="3" type="ORF">SAMN05421780_110163</name>
</gene>
<reference evidence="3 4" key="1">
    <citation type="submission" date="2016-10" db="EMBL/GenBank/DDBJ databases">
        <authorList>
            <person name="de Groot N.N."/>
        </authorList>
    </citation>
    <scope>NUCLEOTIDE SEQUENCE [LARGE SCALE GENOMIC DNA]</scope>
    <source>
        <strain evidence="3 4">DSM 6793</strain>
    </source>
</reference>
<dbReference type="InterPro" id="IPR013320">
    <property type="entry name" value="ConA-like_dom_sf"/>
</dbReference>
<evidence type="ECO:0000259" key="2">
    <source>
        <dbReference type="Pfam" id="PF18962"/>
    </source>
</evidence>
<dbReference type="GO" id="GO:0005975">
    <property type="term" value="P:carbohydrate metabolic process"/>
    <property type="evidence" value="ECO:0007669"/>
    <property type="project" value="UniProtKB-ARBA"/>
</dbReference>
<evidence type="ECO:0000313" key="3">
    <source>
        <dbReference type="EMBL" id="SFC84032.1"/>
    </source>
</evidence>
<feature type="chain" id="PRO_5011606308" evidence="1">
    <location>
        <begin position="23"/>
        <end position="448"/>
    </location>
</feature>
<name>A0A1I1MGV0_9BACT</name>
<accession>A0A1I1MGV0</accession>
<dbReference type="NCBIfam" id="TIGR04183">
    <property type="entry name" value="Por_Secre_tail"/>
    <property type="match status" value="1"/>
</dbReference>
<protein>
    <submittedName>
        <fullName evidence="3">Por secretion system C-terminal sorting domain-containing protein</fullName>
    </submittedName>
</protein>
<dbReference type="AlphaFoldDB" id="A0A1I1MGV0"/>
<feature type="signal peptide" evidence="1">
    <location>
        <begin position="1"/>
        <end position="22"/>
    </location>
</feature>
<dbReference type="RefSeq" id="WP_091515351.1">
    <property type="nucleotide sequence ID" value="NZ_FOLE01000010.1"/>
</dbReference>
<feature type="domain" description="Secretion system C-terminal sorting" evidence="2">
    <location>
        <begin position="380"/>
        <end position="446"/>
    </location>
</feature>
<proteinExistence type="predicted"/>
<dbReference type="STRING" id="927664.SAMN05421780_110163"/>
<evidence type="ECO:0000313" key="4">
    <source>
        <dbReference type="Proteomes" id="UP000199514"/>
    </source>
</evidence>